<comment type="caution">
    <text evidence="1">The sequence shown here is derived from an EMBL/GenBank/DDBJ whole genome shotgun (WGS) entry which is preliminary data.</text>
</comment>
<dbReference type="EMBL" id="PDOE01000090">
    <property type="protein sequence ID" value="RKL64659.1"/>
    <property type="molecule type" value="Genomic_DNA"/>
</dbReference>
<gene>
    <name evidence="1" type="ORF">CR203_25205</name>
</gene>
<sequence>HFLYRYMITVAVVERSRLWGYDPVRKTVRPLLVETCLRLVGTMISYNKQSYDTMRRIQGLPAIIFLKEEF</sequence>
<keyword evidence="2" id="KW-1185">Reference proteome</keyword>
<organism evidence="1 2">
    <name type="scientific">Salipaludibacillus neizhouensis</name>
    <dbReference type="NCBI Taxonomy" id="885475"/>
    <lineage>
        <taxon>Bacteria</taxon>
        <taxon>Bacillati</taxon>
        <taxon>Bacillota</taxon>
        <taxon>Bacilli</taxon>
        <taxon>Bacillales</taxon>
        <taxon>Bacillaceae</taxon>
    </lineage>
</organism>
<dbReference type="AlphaFoldDB" id="A0A3A9JWL0"/>
<name>A0A3A9JWL0_9BACI</name>
<evidence type="ECO:0000313" key="1">
    <source>
        <dbReference type="EMBL" id="RKL64659.1"/>
    </source>
</evidence>
<protein>
    <submittedName>
        <fullName evidence="1">Uncharacterized protein</fullName>
    </submittedName>
</protein>
<reference evidence="1 2" key="1">
    <citation type="submission" date="2017-10" db="EMBL/GenBank/DDBJ databases">
        <title>Bacillus sp. nov., a halophilic bacterium isolated from a Keqin Lake.</title>
        <authorList>
            <person name="Wang H."/>
        </authorList>
    </citation>
    <scope>NUCLEOTIDE SEQUENCE [LARGE SCALE GENOMIC DNA]</scope>
    <source>
        <strain evidence="1 2">KCTC 13187</strain>
    </source>
</reference>
<dbReference type="Proteomes" id="UP000281498">
    <property type="component" value="Unassembled WGS sequence"/>
</dbReference>
<accession>A0A3A9JWL0</accession>
<proteinExistence type="predicted"/>
<feature type="non-terminal residue" evidence="1">
    <location>
        <position position="1"/>
    </location>
</feature>
<evidence type="ECO:0000313" key="2">
    <source>
        <dbReference type="Proteomes" id="UP000281498"/>
    </source>
</evidence>